<proteinExistence type="predicted"/>
<dbReference type="OrthoDB" id="9780884at2"/>
<dbReference type="Pfam" id="PF00149">
    <property type="entry name" value="Metallophos"/>
    <property type="match status" value="1"/>
</dbReference>
<dbReference type="SUPFAM" id="SSF56300">
    <property type="entry name" value="Metallo-dependent phosphatases"/>
    <property type="match status" value="1"/>
</dbReference>
<dbReference type="InterPro" id="IPR029052">
    <property type="entry name" value="Metallo-depent_PP-like"/>
</dbReference>
<accession>A0A3M8HAK4</accession>
<reference evidence="2 3" key="1">
    <citation type="journal article" date="2014" name="Int. J. Syst. Evol. Microbiol.">
        <title>Lysinibacillus halotolerans sp. nov., isolated from saline-alkaline soil.</title>
        <authorList>
            <person name="Kong D."/>
            <person name="Wang Y."/>
            <person name="Zhao B."/>
            <person name="Li Y."/>
            <person name="Song J."/>
            <person name="Zhai Y."/>
            <person name="Zhang C."/>
            <person name="Wang H."/>
            <person name="Chen X."/>
            <person name="Zhao B."/>
            <person name="Ruan Z."/>
        </authorList>
    </citation>
    <scope>NUCLEOTIDE SEQUENCE [LARGE SCALE GENOMIC DNA]</scope>
    <source>
        <strain evidence="2 3">MCCC 1A12703</strain>
    </source>
</reference>
<evidence type="ECO:0000313" key="3">
    <source>
        <dbReference type="Proteomes" id="UP000279909"/>
    </source>
</evidence>
<dbReference type="InterPro" id="IPR004843">
    <property type="entry name" value="Calcineurin-like_PHP"/>
</dbReference>
<dbReference type="CDD" id="cd07385">
    <property type="entry name" value="MPP_YkuE_C"/>
    <property type="match status" value="1"/>
</dbReference>
<evidence type="ECO:0000313" key="2">
    <source>
        <dbReference type="EMBL" id="RNC99328.1"/>
    </source>
</evidence>
<dbReference type="PANTHER" id="PTHR31302">
    <property type="entry name" value="TRANSMEMBRANE PROTEIN WITH METALLOPHOSPHOESTERASE DOMAIN-RELATED"/>
    <property type="match status" value="1"/>
</dbReference>
<dbReference type="AlphaFoldDB" id="A0A3M8HAK4"/>
<dbReference type="Gene3D" id="3.60.21.10">
    <property type="match status" value="1"/>
</dbReference>
<dbReference type="PANTHER" id="PTHR31302:SF0">
    <property type="entry name" value="TRANSMEMBRANE PROTEIN WITH METALLOPHOSPHOESTERASE DOMAIN"/>
    <property type="match status" value="1"/>
</dbReference>
<dbReference type="RefSeq" id="WP_122971815.1">
    <property type="nucleotide sequence ID" value="NZ_RHLQ01000016.1"/>
</dbReference>
<sequence>MGKIVGISIVFIIYSALTTYLGLNFKKWLEAIHLFRWPVVYWIVFFLIAFSFIIGRFHETLRPLSVVGNYWMFFFEYGLILCIITNLLVTFTPLKNIAVIGSVVVGLLVVLFAWGSYNAYSPVVRNLGISVDKSGEPIRLVVASDFHLGVLSNKKHLQRFVELSNDANPDLVLLVGDLVDDDPKWFLEEGMAEVMSKLKSTYGVYGVLGNHEYYGGKIPQFVEEMKNANVQILMDETILVGNRLYLTGQEDVTNKDRRSIAELKPEKEQLPWIVMNHTPYDLHLPQKAGVDLHLSGHTHLGQLWPNNFITDKLFELDYGHMKKGNMHALVSSGFGFWGPPTRIGSRSELWVVDITFSGN</sequence>
<gene>
    <name evidence="2" type="ORF">EC501_08285</name>
</gene>
<protein>
    <submittedName>
        <fullName evidence="2">Metallophosphoesterase</fullName>
    </submittedName>
</protein>
<evidence type="ECO:0000259" key="1">
    <source>
        <dbReference type="Pfam" id="PF00149"/>
    </source>
</evidence>
<comment type="caution">
    <text evidence="2">The sequence shown here is derived from an EMBL/GenBank/DDBJ whole genome shotgun (WGS) entry which is preliminary data.</text>
</comment>
<keyword evidence="3" id="KW-1185">Reference proteome</keyword>
<organism evidence="2 3">
    <name type="scientific">Lysinibacillus halotolerans</name>
    <dbReference type="NCBI Taxonomy" id="1368476"/>
    <lineage>
        <taxon>Bacteria</taxon>
        <taxon>Bacillati</taxon>
        <taxon>Bacillota</taxon>
        <taxon>Bacilli</taxon>
        <taxon>Bacillales</taxon>
        <taxon>Bacillaceae</taxon>
        <taxon>Lysinibacillus</taxon>
    </lineage>
</organism>
<dbReference type="GO" id="GO:0016787">
    <property type="term" value="F:hydrolase activity"/>
    <property type="evidence" value="ECO:0007669"/>
    <property type="project" value="InterPro"/>
</dbReference>
<dbReference type="Proteomes" id="UP000279909">
    <property type="component" value="Unassembled WGS sequence"/>
</dbReference>
<dbReference type="EMBL" id="RHLQ01000016">
    <property type="protein sequence ID" value="RNC99328.1"/>
    <property type="molecule type" value="Genomic_DNA"/>
</dbReference>
<dbReference type="InterPro" id="IPR051158">
    <property type="entry name" value="Metallophosphoesterase_sf"/>
</dbReference>
<name>A0A3M8HAK4_9BACI</name>
<feature type="domain" description="Calcineurin-like phosphoesterase" evidence="1">
    <location>
        <begin position="138"/>
        <end position="299"/>
    </location>
</feature>